<dbReference type="GO" id="GO:0004346">
    <property type="term" value="F:glucose-6-phosphatase activity"/>
    <property type="evidence" value="ECO:0007669"/>
    <property type="project" value="TreeGrafter"/>
</dbReference>
<evidence type="ECO:0000313" key="8">
    <source>
        <dbReference type="Proteomes" id="UP000593567"/>
    </source>
</evidence>
<dbReference type="PANTHER" id="PTHR12591:SF0">
    <property type="entry name" value="FI19814P1"/>
    <property type="match status" value="1"/>
</dbReference>
<dbReference type="GO" id="GO:0051156">
    <property type="term" value="P:glucose 6-phosphate metabolic process"/>
    <property type="evidence" value="ECO:0007669"/>
    <property type="project" value="TreeGrafter"/>
</dbReference>
<keyword evidence="3 6" id="KW-1133">Transmembrane helix</keyword>
<feature type="transmembrane region" description="Helical" evidence="6">
    <location>
        <begin position="75"/>
        <end position="92"/>
    </location>
</feature>
<dbReference type="Proteomes" id="UP000593567">
    <property type="component" value="Unassembled WGS sequence"/>
</dbReference>
<organism evidence="7 8">
    <name type="scientific">Bugula neritina</name>
    <name type="common">Brown bryozoan</name>
    <name type="synonym">Sertularia neritina</name>
    <dbReference type="NCBI Taxonomy" id="10212"/>
    <lineage>
        <taxon>Eukaryota</taxon>
        <taxon>Metazoa</taxon>
        <taxon>Spiralia</taxon>
        <taxon>Lophotrochozoa</taxon>
        <taxon>Bryozoa</taxon>
        <taxon>Gymnolaemata</taxon>
        <taxon>Cheilostomatida</taxon>
        <taxon>Flustrina</taxon>
        <taxon>Buguloidea</taxon>
        <taxon>Bugulidae</taxon>
        <taxon>Bugula</taxon>
    </lineage>
</organism>
<proteinExistence type="predicted"/>
<evidence type="ECO:0000256" key="6">
    <source>
        <dbReference type="SAM" id="Phobius"/>
    </source>
</evidence>
<keyword evidence="2 6" id="KW-0812">Transmembrane</keyword>
<dbReference type="EMBL" id="VXIV02002437">
    <property type="protein sequence ID" value="KAF6025704.1"/>
    <property type="molecule type" value="Genomic_DNA"/>
</dbReference>
<dbReference type="AlphaFoldDB" id="A0A7J7JJA6"/>
<comment type="caution">
    <text evidence="7">The sequence shown here is derived from an EMBL/GenBank/DDBJ whole genome shotgun (WGS) entry which is preliminary data.</text>
</comment>
<feature type="region of interest" description="Disordered" evidence="5">
    <location>
        <begin position="148"/>
        <end position="197"/>
    </location>
</feature>
<evidence type="ECO:0000256" key="1">
    <source>
        <dbReference type="ARBA" id="ARBA00004141"/>
    </source>
</evidence>
<evidence type="ECO:0000256" key="5">
    <source>
        <dbReference type="SAM" id="MobiDB-lite"/>
    </source>
</evidence>
<accession>A0A7J7JJA6</accession>
<evidence type="ECO:0000256" key="2">
    <source>
        <dbReference type="ARBA" id="ARBA00022692"/>
    </source>
</evidence>
<protein>
    <submittedName>
        <fullName evidence="7">Uncharacterized protein</fullName>
    </submittedName>
</protein>
<evidence type="ECO:0000256" key="4">
    <source>
        <dbReference type="ARBA" id="ARBA00023136"/>
    </source>
</evidence>
<dbReference type="OrthoDB" id="6416209at2759"/>
<dbReference type="GO" id="GO:0016020">
    <property type="term" value="C:membrane"/>
    <property type="evidence" value="ECO:0007669"/>
    <property type="project" value="UniProtKB-SubCell"/>
</dbReference>
<name>A0A7J7JJA6_BUGNE</name>
<reference evidence="7" key="1">
    <citation type="submission" date="2020-06" db="EMBL/GenBank/DDBJ databases">
        <title>Draft genome of Bugula neritina, a colonial animal packing powerful symbionts and potential medicines.</title>
        <authorList>
            <person name="Rayko M."/>
        </authorList>
    </citation>
    <scope>NUCLEOTIDE SEQUENCE [LARGE SCALE GENOMIC DNA]</scope>
    <source>
        <strain evidence="7">Kwan_BN1</strain>
    </source>
</reference>
<comment type="subcellular location">
    <subcellularLocation>
        <location evidence="1">Membrane</location>
        <topology evidence="1">Multi-pass membrane protein</topology>
    </subcellularLocation>
</comment>
<dbReference type="GO" id="GO:0006094">
    <property type="term" value="P:gluconeogenesis"/>
    <property type="evidence" value="ECO:0007669"/>
    <property type="project" value="TreeGrafter"/>
</dbReference>
<sequence length="197" mass="21535">MLNGAMWVLGLDPTWSGTKASMACIKIAWMDIYRNMLVEDTIRASAMIMGMGLAIRFFTANALKITDGCLTKVKLVHAGVGIIIIVIFEAFVQPPFSTSPSLYYLFNFVKYTIPPVLIITDIPFITGLGKLISAGIVDDNPRCFTHMKGSPMNPVGEGEGVPSPIDQDEYSTPGDFHHPNHSNSSKKVSGTEFILLH</sequence>
<evidence type="ECO:0000256" key="3">
    <source>
        <dbReference type="ARBA" id="ARBA00022989"/>
    </source>
</evidence>
<evidence type="ECO:0000313" key="7">
    <source>
        <dbReference type="EMBL" id="KAF6025704.1"/>
    </source>
</evidence>
<gene>
    <name evidence="7" type="ORF">EB796_015955</name>
</gene>
<keyword evidence="8" id="KW-1185">Reference proteome</keyword>
<dbReference type="PANTHER" id="PTHR12591">
    <property type="entry name" value="GLUCOSE-6-PHOSPHATASE"/>
    <property type="match status" value="1"/>
</dbReference>
<feature type="transmembrane region" description="Helical" evidence="6">
    <location>
        <begin position="44"/>
        <end position="63"/>
    </location>
</feature>
<feature type="transmembrane region" description="Helical" evidence="6">
    <location>
        <begin position="112"/>
        <end position="132"/>
    </location>
</feature>
<keyword evidence="4 6" id="KW-0472">Membrane</keyword>